<evidence type="ECO:0000256" key="1">
    <source>
        <dbReference type="ARBA" id="ARBA00010605"/>
    </source>
</evidence>
<dbReference type="Gene3D" id="3.40.5.10">
    <property type="entry name" value="Ribosomal protein L9, N-terminal domain"/>
    <property type="match status" value="1"/>
</dbReference>
<evidence type="ECO:0000256" key="2">
    <source>
        <dbReference type="ARBA" id="ARBA00022730"/>
    </source>
</evidence>
<dbReference type="InterPro" id="IPR020070">
    <property type="entry name" value="Ribosomal_bL9_N"/>
</dbReference>
<dbReference type="InterPro" id="IPR020069">
    <property type="entry name" value="Ribosomal_bL9_C"/>
</dbReference>
<evidence type="ECO:0000256" key="7">
    <source>
        <dbReference type="HAMAP-Rule" id="MF_00503"/>
    </source>
</evidence>
<dbReference type="GO" id="GO:0005840">
    <property type="term" value="C:ribosome"/>
    <property type="evidence" value="ECO:0007669"/>
    <property type="project" value="UniProtKB-KW"/>
</dbReference>
<gene>
    <name evidence="7" type="primary">rplI</name>
    <name evidence="10" type="ORF">JJN12_00830</name>
</gene>
<dbReference type="Gene3D" id="3.10.430.100">
    <property type="entry name" value="Ribosomal protein L9, C-terminal domain"/>
    <property type="match status" value="1"/>
</dbReference>
<dbReference type="InterPro" id="IPR036935">
    <property type="entry name" value="Ribosomal_bL9_N_sf"/>
</dbReference>
<evidence type="ECO:0000313" key="11">
    <source>
        <dbReference type="Proteomes" id="UP000604730"/>
    </source>
</evidence>
<keyword evidence="11" id="KW-1185">Reference proteome</keyword>
<accession>A0ABS1IYC2</accession>
<dbReference type="RefSeq" id="WP_208427915.1">
    <property type="nucleotide sequence ID" value="NZ_JAEPRJ010000001.1"/>
</dbReference>
<dbReference type="NCBIfam" id="TIGR00158">
    <property type="entry name" value="L9"/>
    <property type="match status" value="1"/>
</dbReference>
<evidence type="ECO:0000256" key="5">
    <source>
        <dbReference type="ARBA" id="ARBA00023274"/>
    </source>
</evidence>
<organism evidence="10 11">
    <name type="scientific">Catonella massiliensis</name>
    <dbReference type="NCBI Taxonomy" id="2799636"/>
    <lineage>
        <taxon>Bacteria</taxon>
        <taxon>Bacillati</taxon>
        <taxon>Bacillota</taxon>
        <taxon>Clostridia</taxon>
        <taxon>Lachnospirales</taxon>
        <taxon>Lachnospiraceae</taxon>
        <taxon>Catonella</taxon>
    </lineage>
</organism>
<reference evidence="10 11" key="1">
    <citation type="submission" date="2021-01" db="EMBL/GenBank/DDBJ databases">
        <title>Isolation and description of Catonella massiliensis sp. nov., a novel Catonella species, isolated from a stable periodontitis subject.</title>
        <authorList>
            <person name="Antezack A."/>
            <person name="Boxberger M."/>
            <person name="La Scola B."/>
            <person name="Monnet-Corti V."/>
        </authorList>
    </citation>
    <scope>NUCLEOTIDE SEQUENCE [LARGE SCALE GENOMIC DNA]</scope>
    <source>
        <strain evidence="10 11">Marseille-Q4567</strain>
    </source>
</reference>
<dbReference type="EMBL" id="JAEPRJ010000001">
    <property type="protein sequence ID" value="MBK5896333.1"/>
    <property type="molecule type" value="Genomic_DNA"/>
</dbReference>
<keyword evidence="5 7" id="KW-0687">Ribonucleoprotein</keyword>
<keyword evidence="4 7" id="KW-0689">Ribosomal protein</keyword>
<dbReference type="HAMAP" id="MF_00503">
    <property type="entry name" value="Ribosomal_bL9"/>
    <property type="match status" value="1"/>
</dbReference>
<sequence>MKIILLQDVKNLGKKGDLVEANDGYARNFIIPKKLGVEASPKNLNDLRQQKLNEEKKQAEILAEAESMAAALKGKVVNLSIRVGKEGKVFGQISTKEIADETKKQLGIEIDKKKIISDAIKAAGNYKIQVKLHPKVVGELSVEVKEEV</sequence>
<dbReference type="InterPro" id="IPR036791">
    <property type="entry name" value="Ribosomal_bL9_C_sf"/>
</dbReference>
<keyword evidence="2 7" id="KW-0699">rRNA-binding</keyword>
<evidence type="ECO:0000259" key="9">
    <source>
        <dbReference type="Pfam" id="PF03948"/>
    </source>
</evidence>
<dbReference type="PANTHER" id="PTHR21368">
    <property type="entry name" value="50S RIBOSOMAL PROTEIN L9"/>
    <property type="match status" value="1"/>
</dbReference>
<dbReference type="Pfam" id="PF03948">
    <property type="entry name" value="Ribosomal_L9_C"/>
    <property type="match status" value="1"/>
</dbReference>
<comment type="function">
    <text evidence="7">Binds to the 23S rRNA.</text>
</comment>
<evidence type="ECO:0000313" key="10">
    <source>
        <dbReference type="EMBL" id="MBK5896333.1"/>
    </source>
</evidence>
<dbReference type="SUPFAM" id="SSF55653">
    <property type="entry name" value="Ribosomal protein L9 C-domain"/>
    <property type="match status" value="1"/>
</dbReference>
<feature type="domain" description="Large ribosomal subunit protein bL9 C-terminal" evidence="9">
    <location>
        <begin position="63"/>
        <end position="145"/>
    </location>
</feature>
<proteinExistence type="inferred from homology"/>
<dbReference type="InterPro" id="IPR009027">
    <property type="entry name" value="Ribosomal_bL9/RNase_H1_N"/>
</dbReference>
<evidence type="ECO:0000259" key="8">
    <source>
        <dbReference type="Pfam" id="PF01281"/>
    </source>
</evidence>
<dbReference type="SUPFAM" id="SSF55658">
    <property type="entry name" value="L9 N-domain-like"/>
    <property type="match status" value="1"/>
</dbReference>
<dbReference type="Proteomes" id="UP000604730">
    <property type="component" value="Unassembled WGS sequence"/>
</dbReference>
<dbReference type="InterPro" id="IPR000244">
    <property type="entry name" value="Ribosomal_bL9"/>
</dbReference>
<protein>
    <recommendedName>
        <fullName evidence="6 7">Large ribosomal subunit protein bL9</fullName>
    </recommendedName>
</protein>
<keyword evidence="3 7" id="KW-0694">RNA-binding</keyword>
<dbReference type="InterPro" id="IPR020594">
    <property type="entry name" value="Ribosomal_bL9_bac/chp"/>
</dbReference>
<comment type="caution">
    <text evidence="10">The sequence shown here is derived from an EMBL/GenBank/DDBJ whole genome shotgun (WGS) entry which is preliminary data.</text>
</comment>
<evidence type="ECO:0000256" key="3">
    <source>
        <dbReference type="ARBA" id="ARBA00022884"/>
    </source>
</evidence>
<name>A0ABS1IYC2_9FIRM</name>
<evidence type="ECO:0000256" key="6">
    <source>
        <dbReference type="ARBA" id="ARBA00035292"/>
    </source>
</evidence>
<comment type="similarity">
    <text evidence="1 7">Belongs to the bacterial ribosomal protein bL9 family.</text>
</comment>
<feature type="domain" description="Ribosomal protein L9" evidence="8">
    <location>
        <begin position="1"/>
        <end position="47"/>
    </location>
</feature>
<dbReference type="Pfam" id="PF01281">
    <property type="entry name" value="Ribosomal_L9_N"/>
    <property type="match status" value="1"/>
</dbReference>
<evidence type="ECO:0000256" key="4">
    <source>
        <dbReference type="ARBA" id="ARBA00022980"/>
    </source>
</evidence>